<evidence type="ECO:0000256" key="5">
    <source>
        <dbReference type="ARBA" id="ARBA00022840"/>
    </source>
</evidence>
<dbReference type="GO" id="GO:0016301">
    <property type="term" value="F:kinase activity"/>
    <property type="evidence" value="ECO:0007669"/>
    <property type="project" value="UniProtKB-KW"/>
</dbReference>
<evidence type="ECO:0000256" key="4">
    <source>
        <dbReference type="ARBA" id="ARBA00022777"/>
    </source>
</evidence>
<dbReference type="PANTHER" id="PTHR43085">
    <property type="entry name" value="HEXOKINASE FAMILY MEMBER"/>
    <property type="match status" value="1"/>
</dbReference>
<dbReference type="Proteomes" id="UP001596013">
    <property type="component" value="Unassembled WGS sequence"/>
</dbReference>
<protein>
    <submittedName>
        <fullName evidence="7">Carbohydrate kinase</fullName>
        <ecNumber evidence="7">2.7.1.-</ecNumber>
    </submittedName>
</protein>
<gene>
    <name evidence="7" type="ORF">ACFPME_10680</name>
</gene>
<dbReference type="PANTHER" id="PTHR43085:SF1">
    <property type="entry name" value="PSEUDOURIDINE KINASE-RELATED"/>
    <property type="match status" value="1"/>
</dbReference>
<dbReference type="InterPro" id="IPR011611">
    <property type="entry name" value="PfkB_dom"/>
</dbReference>
<evidence type="ECO:0000259" key="6">
    <source>
        <dbReference type="Pfam" id="PF00294"/>
    </source>
</evidence>
<organism evidence="7 8">
    <name type="scientific">Rhodanobacter umsongensis</name>
    <dbReference type="NCBI Taxonomy" id="633153"/>
    <lineage>
        <taxon>Bacteria</taxon>
        <taxon>Pseudomonadati</taxon>
        <taxon>Pseudomonadota</taxon>
        <taxon>Gammaproteobacteria</taxon>
        <taxon>Lysobacterales</taxon>
        <taxon>Rhodanobacteraceae</taxon>
        <taxon>Rhodanobacter</taxon>
    </lineage>
</organism>
<keyword evidence="5" id="KW-0067">ATP-binding</keyword>
<evidence type="ECO:0000256" key="1">
    <source>
        <dbReference type="ARBA" id="ARBA00010688"/>
    </source>
</evidence>
<dbReference type="CDD" id="cd01167">
    <property type="entry name" value="bac_FRK"/>
    <property type="match status" value="1"/>
</dbReference>
<keyword evidence="8" id="KW-1185">Reference proteome</keyword>
<accession>A0ABW0JLS7</accession>
<keyword evidence="3" id="KW-0547">Nucleotide-binding</keyword>
<name>A0ABW0JLS7_9GAMM</name>
<dbReference type="InterPro" id="IPR002173">
    <property type="entry name" value="Carboh/pur_kinase_PfkB_CS"/>
</dbReference>
<keyword evidence="2 7" id="KW-0808">Transferase</keyword>
<evidence type="ECO:0000313" key="8">
    <source>
        <dbReference type="Proteomes" id="UP001596013"/>
    </source>
</evidence>
<dbReference type="Gene3D" id="3.40.1190.20">
    <property type="match status" value="1"/>
</dbReference>
<dbReference type="PROSITE" id="PS00584">
    <property type="entry name" value="PFKB_KINASES_2"/>
    <property type="match status" value="1"/>
</dbReference>
<keyword evidence="4 7" id="KW-0418">Kinase</keyword>
<comment type="similarity">
    <text evidence="1">Belongs to the carbohydrate kinase PfkB family.</text>
</comment>
<proteinExistence type="inferred from homology"/>
<comment type="caution">
    <text evidence="7">The sequence shown here is derived from an EMBL/GenBank/DDBJ whole genome shotgun (WGS) entry which is preliminary data.</text>
</comment>
<feature type="domain" description="Carbohydrate kinase PfkB" evidence="6">
    <location>
        <begin position="3"/>
        <end position="312"/>
    </location>
</feature>
<reference evidence="8" key="1">
    <citation type="journal article" date="2019" name="Int. J. Syst. Evol. Microbiol.">
        <title>The Global Catalogue of Microorganisms (GCM) 10K type strain sequencing project: providing services to taxonomists for standard genome sequencing and annotation.</title>
        <authorList>
            <consortium name="The Broad Institute Genomics Platform"/>
            <consortium name="The Broad Institute Genome Sequencing Center for Infectious Disease"/>
            <person name="Wu L."/>
            <person name="Ma J."/>
        </authorList>
    </citation>
    <scope>NUCLEOTIDE SEQUENCE [LARGE SCALE GENOMIC DNA]</scope>
    <source>
        <strain evidence="8">JCM 17130</strain>
    </source>
</reference>
<sequence length="325" mass="35036">MTRSILCFGEALIDLHAGEFDERGFAQQLRPFAGGAPANTAVAVARLGGHARFAGMLSQDRFGDFLLDSLQQAGVDTADVARTDAANTALAFITLDARGERSFSFYRPPAADLLFRAGHFRNDAFEDTAAFHACSNSLTDPELAAVTLEGMRRARRAGTLVSFDLNLRPALWPRDSEPREWSWPALHLADVVKLSAEEFAWLADEGENAALDRLWRGSTRLLIVTDAAQPLRWFHPDAKGELPSYRVDAVDSTGAGDAFVGGLLHQLAGQDVRAADLDRWVGTLSGLQAALRHASACGALAVTRRGSFAAMPDAAGVARFMKVQA</sequence>
<evidence type="ECO:0000256" key="3">
    <source>
        <dbReference type="ARBA" id="ARBA00022741"/>
    </source>
</evidence>
<evidence type="ECO:0000313" key="7">
    <source>
        <dbReference type="EMBL" id="MFC5437024.1"/>
    </source>
</evidence>
<dbReference type="EMBL" id="JBHSMK010000005">
    <property type="protein sequence ID" value="MFC5437024.1"/>
    <property type="molecule type" value="Genomic_DNA"/>
</dbReference>
<dbReference type="RefSeq" id="WP_377305016.1">
    <property type="nucleotide sequence ID" value="NZ_JBHSMK010000005.1"/>
</dbReference>
<dbReference type="InterPro" id="IPR029056">
    <property type="entry name" value="Ribokinase-like"/>
</dbReference>
<dbReference type="EC" id="2.7.1.-" evidence="7"/>
<dbReference type="InterPro" id="IPR050306">
    <property type="entry name" value="PfkB_Carbo_kinase"/>
</dbReference>
<dbReference type="Pfam" id="PF00294">
    <property type="entry name" value="PfkB"/>
    <property type="match status" value="1"/>
</dbReference>
<evidence type="ECO:0000256" key="2">
    <source>
        <dbReference type="ARBA" id="ARBA00022679"/>
    </source>
</evidence>
<dbReference type="SUPFAM" id="SSF53613">
    <property type="entry name" value="Ribokinase-like"/>
    <property type="match status" value="1"/>
</dbReference>